<proteinExistence type="predicted"/>
<dbReference type="EMBL" id="BARV01041917">
    <property type="protein sequence ID" value="GAI55277.1"/>
    <property type="molecule type" value="Genomic_DNA"/>
</dbReference>
<gene>
    <name evidence="1" type="ORF">S06H3_63260</name>
</gene>
<sequence>MVSLSRARKVYARKGLCKSDLIYKCKTQEELDKLIKKNSKTDEEEEISEGLE</sequence>
<dbReference type="AlphaFoldDB" id="X1PG35"/>
<organism evidence="1">
    <name type="scientific">marine sediment metagenome</name>
    <dbReference type="NCBI Taxonomy" id="412755"/>
    <lineage>
        <taxon>unclassified sequences</taxon>
        <taxon>metagenomes</taxon>
        <taxon>ecological metagenomes</taxon>
    </lineage>
</organism>
<accession>X1PG35</accession>
<comment type="caution">
    <text evidence="1">The sequence shown here is derived from an EMBL/GenBank/DDBJ whole genome shotgun (WGS) entry which is preliminary data.</text>
</comment>
<reference evidence="1" key="1">
    <citation type="journal article" date="2014" name="Front. Microbiol.">
        <title>High frequency of phylogenetically diverse reductive dehalogenase-homologous genes in deep subseafloor sedimentary metagenomes.</title>
        <authorList>
            <person name="Kawai M."/>
            <person name="Futagami T."/>
            <person name="Toyoda A."/>
            <person name="Takaki Y."/>
            <person name="Nishi S."/>
            <person name="Hori S."/>
            <person name="Arai W."/>
            <person name="Tsubouchi T."/>
            <person name="Morono Y."/>
            <person name="Uchiyama I."/>
            <person name="Ito T."/>
            <person name="Fujiyama A."/>
            <person name="Inagaki F."/>
            <person name="Takami H."/>
        </authorList>
    </citation>
    <scope>NUCLEOTIDE SEQUENCE</scope>
    <source>
        <strain evidence="1">Expedition CK06-06</strain>
    </source>
</reference>
<name>X1PG35_9ZZZZ</name>
<evidence type="ECO:0000313" key="1">
    <source>
        <dbReference type="EMBL" id="GAI55277.1"/>
    </source>
</evidence>
<protein>
    <submittedName>
        <fullName evidence="1">Uncharacterized protein</fullName>
    </submittedName>
</protein>